<evidence type="ECO:0000256" key="1">
    <source>
        <dbReference type="SAM" id="MobiDB-lite"/>
    </source>
</evidence>
<proteinExistence type="predicted"/>
<name>A0AAV7MTK3_PLEWA</name>
<comment type="caution">
    <text evidence="2">The sequence shown here is derived from an EMBL/GenBank/DDBJ whole genome shotgun (WGS) entry which is preliminary data.</text>
</comment>
<evidence type="ECO:0000313" key="2">
    <source>
        <dbReference type="EMBL" id="KAJ1107048.1"/>
    </source>
</evidence>
<gene>
    <name evidence="2" type="ORF">NDU88_004445</name>
</gene>
<evidence type="ECO:0000313" key="3">
    <source>
        <dbReference type="Proteomes" id="UP001066276"/>
    </source>
</evidence>
<dbReference type="AlphaFoldDB" id="A0AAV7MTK3"/>
<feature type="region of interest" description="Disordered" evidence="1">
    <location>
        <begin position="1"/>
        <end position="24"/>
    </location>
</feature>
<protein>
    <submittedName>
        <fullName evidence="2">Uncharacterized protein</fullName>
    </submittedName>
</protein>
<dbReference type="Proteomes" id="UP001066276">
    <property type="component" value="Chromosome 9"/>
</dbReference>
<feature type="compositionally biased region" description="Basic and acidic residues" evidence="1">
    <location>
        <begin position="11"/>
        <end position="24"/>
    </location>
</feature>
<feature type="region of interest" description="Disordered" evidence="1">
    <location>
        <begin position="129"/>
        <end position="149"/>
    </location>
</feature>
<reference evidence="2" key="1">
    <citation type="journal article" date="2022" name="bioRxiv">
        <title>Sequencing and chromosome-scale assembly of the giantPleurodeles waltlgenome.</title>
        <authorList>
            <person name="Brown T."/>
            <person name="Elewa A."/>
            <person name="Iarovenko S."/>
            <person name="Subramanian E."/>
            <person name="Araus A.J."/>
            <person name="Petzold A."/>
            <person name="Susuki M."/>
            <person name="Suzuki K.-i.T."/>
            <person name="Hayashi T."/>
            <person name="Toyoda A."/>
            <person name="Oliveira C."/>
            <person name="Osipova E."/>
            <person name="Leigh N.D."/>
            <person name="Simon A."/>
            <person name="Yun M.H."/>
        </authorList>
    </citation>
    <scope>NUCLEOTIDE SEQUENCE</scope>
    <source>
        <strain evidence="2">20211129_DDA</strain>
        <tissue evidence="2">Liver</tissue>
    </source>
</reference>
<sequence>MGTATPRVRKSPLERPKHRPGDTVPRHVIRGLRADLGSLGSVFLISWHLEPLCHALLSEPIFTKGIPMWIQLVRVREQPTPAPGLLTCSRPPGTGARYWTEWVLREVGTALLTLAFPVKTVLTRSAMGESGPGGVIQPPCAPLQSAPAR</sequence>
<keyword evidence="3" id="KW-1185">Reference proteome</keyword>
<dbReference type="EMBL" id="JANPWB010000013">
    <property type="protein sequence ID" value="KAJ1107048.1"/>
    <property type="molecule type" value="Genomic_DNA"/>
</dbReference>
<accession>A0AAV7MTK3</accession>
<organism evidence="2 3">
    <name type="scientific">Pleurodeles waltl</name>
    <name type="common">Iberian ribbed newt</name>
    <dbReference type="NCBI Taxonomy" id="8319"/>
    <lineage>
        <taxon>Eukaryota</taxon>
        <taxon>Metazoa</taxon>
        <taxon>Chordata</taxon>
        <taxon>Craniata</taxon>
        <taxon>Vertebrata</taxon>
        <taxon>Euteleostomi</taxon>
        <taxon>Amphibia</taxon>
        <taxon>Batrachia</taxon>
        <taxon>Caudata</taxon>
        <taxon>Salamandroidea</taxon>
        <taxon>Salamandridae</taxon>
        <taxon>Pleurodelinae</taxon>
        <taxon>Pleurodeles</taxon>
    </lineage>
</organism>